<dbReference type="PANTHER" id="PTHR48078:SF11">
    <property type="entry name" value="THREONINE DEHYDRATASE, MITOCHONDRIAL"/>
    <property type="match status" value="1"/>
</dbReference>
<dbReference type="Pfam" id="PF00585">
    <property type="entry name" value="Thr_dehydrat_C"/>
    <property type="match status" value="2"/>
</dbReference>
<evidence type="ECO:0000313" key="16">
    <source>
        <dbReference type="Proteomes" id="UP001060275"/>
    </source>
</evidence>
<name>A0A9Q4APX9_9HYPH</name>
<evidence type="ECO:0000256" key="4">
    <source>
        <dbReference type="ARBA" id="ARBA00010869"/>
    </source>
</evidence>
<evidence type="ECO:0000256" key="7">
    <source>
        <dbReference type="ARBA" id="ARBA00022624"/>
    </source>
</evidence>
<dbReference type="InterPro" id="IPR005787">
    <property type="entry name" value="Thr_deHydtase_biosynth"/>
</dbReference>
<dbReference type="NCBIfam" id="NF006674">
    <property type="entry name" value="PRK09224.1"/>
    <property type="match status" value="1"/>
</dbReference>
<dbReference type="Gene3D" id="3.40.50.1100">
    <property type="match status" value="2"/>
</dbReference>
<dbReference type="InterPro" id="IPR001721">
    <property type="entry name" value="TD_ACT-like"/>
</dbReference>
<dbReference type="GO" id="GO:0004794">
    <property type="term" value="F:threonine deaminase activity"/>
    <property type="evidence" value="ECO:0007669"/>
    <property type="project" value="UniProtKB-UniRule"/>
</dbReference>
<keyword evidence="6 13" id="KW-0028">Amino-acid biosynthesis</keyword>
<dbReference type="InterPro" id="IPR038110">
    <property type="entry name" value="TD_ACT-like_sf"/>
</dbReference>
<evidence type="ECO:0000256" key="6">
    <source>
        <dbReference type="ARBA" id="ARBA00022605"/>
    </source>
</evidence>
<dbReference type="InterPro" id="IPR001926">
    <property type="entry name" value="TrpB-like_PALP"/>
</dbReference>
<dbReference type="SUPFAM" id="SSF53686">
    <property type="entry name" value="Tryptophan synthase beta subunit-like PLP-dependent enzymes"/>
    <property type="match status" value="1"/>
</dbReference>
<keyword evidence="7 13" id="KW-0412">Isoleucine biosynthesis</keyword>
<evidence type="ECO:0000259" key="14">
    <source>
        <dbReference type="PROSITE" id="PS51672"/>
    </source>
</evidence>
<dbReference type="AlphaFoldDB" id="A0A9Q4APX9"/>
<evidence type="ECO:0000256" key="8">
    <source>
        <dbReference type="ARBA" id="ARBA00022737"/>
    </source>
</evidence>
<dbReference type="CDD" id="cd04907">
    <property type="entry name" value="ACT_ThrD-I_2"/>
    <property type="match status" value="1"/>
</dbReference>
<comment type="function">
    <text evidence="12 13">Catalyzes the anaerobic formation of alpha-ketobutyrate and ammonia from threonine in a two-step reaction. The first step involved a dehydration of threonine and a production of enamine intermediates (aminocrotonate), which tautomerizes to its imine form (iminobutyrate). Both intermediates are unstable and short-lived. The second step is the nonenzymatic hydrolysis of the enamine/imine intermediates to form 2-ketobutyrate and free ammonia. In the low water environment of the cell, the second step is accelerated by RidA.</text>
</comment>
<dbReference type="PANTHER" id="PTHR48078">
    <property type="entry name" value="THREONINE DEHYDRATASE, MITOCHONDRIAL-RELATED"/>
    <property type="match status" value="1"/>
</dbReference>
<evidence type="ECO:0000256" key="9">
    <source>
        <dbReference type="ARBA" id="ARBA00022898"/>
    </source>
</evidence>
<dbReference type="InterPro" id="IPR036052">
    <property type="entry name" value="TrpB-like_PALP_sf"/>
</dbReference>
<evidence type="ECO:0000313" key="15">
    <source>
        <dbReference type="EMBL" id="MCP8888184.1"/>
    </source>
</evidence>
<comment type="caution">
    <text evidence="15">The sequence shown here is derived from an EMBL/GenBank/DDBJ whole genome shotgun (WGS) entry which is preliminary data.</text>
</comment>
<dbReference type="PROSITE" id="PS51672">
    <property type="entry name" value="ACT_LIKE"/>
    <property type="match status" value="2"/>
</dbReference>
<dbReference type="CDD" id="cd04906">
    <property type="entry name" value="ACT_ThrD-I_1"/>
    <property type="match status" value="1"/>
</dbReference>
<dbReference type="InterPro" id="IPR000634">
    <property type="entry name" value="Ser/Thr_deHydtase_PyrdxlP-BS"/>
</dbReference>
<dbReference type="CDD" id="cd01562">
    <property type="entry name" value="Thr-dehyd"/>
    <property type="match status" value="1"/>
</dbReference>
<keyword evidence="10 13" id="KW-0456">Lyase</keyword>
<dbReference type="EC" id="4.3.1.19" evidence="13"/>
<proteinExistence type="inferred from homology"/>
<evidence type="ECO:0000256" key="12">
    <source>
        <dbReference type="ARBA" id="ARBA00025527"/>
    </source>
</evidence>
<comment type="pathway">
    <text evidence="3 13">Amino-acid biosynthesis; L-isoleucine biosynthesis; 2-oxobutanoate from L-threonine: step 1/1.</text>
</comment>
<keyword evidence="9 13" id="KW-0663">Pyridoxal phosphate</keyword>
<dbReference type="NCBIfam" id="TIGR01124">
    <property type="entry name" value="ilvA_2Cterm"/>
    <property type="match status" value="1"/>
</dbReference>
<protein>
    <recommendedName>
        <fullName evidence="13">L-threonine dehydratase</fullName>
        <ecNumber evidence="13">4.3.1.19</ecNumber>
    </recommendedName>
    <alternativeName>
        <fullName evidence="13">Threonine deaminase</fullName>
    </alternativeName>
</protein>
<evidence type="ECO:0000256" key="5">
    <source>
        <dbReference type="ARBA" id="ARBA00011881"/>
    </source>
</evidence>
<evidence type="ECO:0000256" key="2">
    <source>
        <dbReference type="ARBA" id="ARBA00001933"/>
    </source>
</evidence>
<dbReference type="GO" id="GO:0030170">
    <property type="term" value="F:pyridoxal phosphate binding"/>
    <property type="evidence" value="ECO:0007669"/>
    <property type="project" value="InterPro"/>
</dbReference>
<feature type="domain" description="ACT-like" evidence="14">
    <location>
        <begin position="328"/>
        <end position="400"/>
    </location>
</feature>
<feature type="domain" description="ACT-like" evidence="14">
    <location>
        <begin position="423"/>
        <end position="494"/>
    </location>
</feature>
<dbReference type="FunFam" id="3.40.50.1100:FF:000008">
    <property type="entry name" value="L-threonine dehydratase"/>
    <property type="match status" value="1"/>
</dbReference>
<dbReference type="GO" id="GO:0009097">
    <property type="term" value="P:isoleucine biosynthetic process"/>
    <property type="evidence" value="ECO:0007669"/>
    <property type="project" value="UniProtKB-UniRule"/>
</dbReference>
<comment type="similarity">
    <text evidence="4 13">Belongs to the serine/threonine dehydratase family.</text>
</comment>
<evidence type="ECO:0000256" key="1">
    <source>
        <dbReference type="ARBA" id="ARBA00001274"/>
    </source>
</evidence>
<comment type="subunit">
    <text evidence="5 13">Homotetramer.</text>
</comment>
<keyword evidence="8" id="KW-0677">Repeat</keyword>
<dbReference type="PROSITE" id="PS00165">
    <property type="entry name" value="DEHYDRATASE_SER_THR"/>
    <property type="match status" value="1"/>
</dbReference>
<dbReference type="Proteomes" id="UP001060275">
    <property type="component" value="Unassembled WGS sequence"/>
</dbReference>
<dbReference type="GO" id="GO:0006567">
    <property type="term" value="P:L-threonine catabolic process"/>
    <property type="evidence" value="ECO:0007669"/>
    <property type="project" value="TreeGrafter"/>
</dbReference>
<dbReference type="FunFam" id="3.40.1020.10:FF:000001">
    <property type="entry name" value="L-threonine dehydratase"/>
    <property type="match status" value="1"/>
</dbReference>
<evidence type="ECO:0000256" key="13">
    <source>
        <dbReference type="RuleBase" id="RU362012"/>
    </source>
</evidence>
<organism evidence="15 16">
    <name type="scientific">Devosia ureilytica</name>
    <dbReference type="NCBI Taxonomy" id="2952754"/>
    <lineage>
        <taxon>Bacteria</taxon>
        <taxon>Pseudomonadati</taxon>
        <taxon>Pseudomonadota</taxon>
        <taxon>Alphaproteobacteria</taxon>
        <taxon>Hyphomicrobiales</taxon>
        <taxon>Devosiaceae</taxon>
        <taxon>Devosia</taxon>
    </lineage>
</organism>
<dbReference type="InterPro" id="IPR050147">
    <property type="entry name" value="Ser/Thr_Dehydratase"/>
</dbReference>
<comment type="catalytic activity">
    <reaction evidence="1 13">
        <text>L-threonine = 2-oxobutanoate + NH4(+)</text>
        <dbReference type="Rhea" id="RHEA:22108"/>
        <dbReference type="ChEBI" id="CHEBI:16763"/>
        <dbReference type="ChEBI" id="CHEBI:28938"/>
        <dbReference type="ChEBI" id="CHEBI:57926"/>
        <dbReference type="EC" id="4.3.1.19"/>
    </reaction>
</comment>
<keyword evidence="11 13" id="KW-0100">Branched-chain amino acid biosynthesis</keyword>
<dbReference type="Pfam" id="PF00291">
    <property type="entry name" value="PALP"/>
    <property type="match status" value="1"/>
</dbReference>
<dbReference type="RefSeq" id="WP_254675252.1">
    <property type="nucleotide sequence ID" value="NZ_JAMWDU010000005.1"/>
</dbReference>
<evidence type="ECO:0000256" key="11">
    <source>
        <dbReference type="ARBA" id="ARBA00023304"/>
    </source>
</evidence>
<accession>A0A9Q4APX9</accession>
<dbReference type="InterPro" id="IPR045865">
    <property type="entry name" value="ACT-like_dom_sf"/>
</dbReference>
<dbReference type="SUPFAM" id="SSF55021">
    <property type="entry name" value="ACT-like"/>
    <property type="match status" value="1"/>
</dbReference>
<sequence>MTDYVRKILTSSVYEVAEQTPLDKMELLSERLGHTILLKREDLQPVFSFKIRGAHNRIVHLSAEERARGVICASAGNHAQGVALSATRLGIRAIVVMPTTTPVIKVNAVRRLGGEVVLFGDAFDAARAHAAGLAEKHGYVFVHPFDDPDVIAGQGTVGLELMRQHPEPIGAIYVPVGGGGLAAGIASFVKFLRPEIRVIGVEPEEAASMKAAIAAGHPVPLDQVGLFADGVAVRQVGDETFRLCRELLDDIVTVSADEICAAIKDIFDDHRAISEPAGALALAGLRRDIENGNAPEGALIAINSGANVNFDRLRYVAERAEIGERAEALLAVTIPERPGSYRAFIRLIGSRAITEFNYRYAPGANAHIFVGIKLSGGDAEKHDIITMLTANALAVTDLTDNEVAKLHVRHMVGGRAAGLGNEMVFRFQFPERPGALLKFLEGLNDGWNITLFHYRNHGADYGRVLVGIAVPAETRADLFAHIDAIGFPYWDETENPAYRQFLDLE</sequence>
<dbReference type="EMBL" id="JAMWDU010000005">
    <property type="protein sequence ID" value="MCP8888184.1"/>
    <property type="molecule type" value="Genomic_DNA"/>
</dbReference>
<reference evidence="15" key="1">
    <citation type="submission" date="2022-06" db="EMBL/GenBank/DDBJ databases">
        <title>Devosia sp. XJ19-45 genome assembly.</title>
        <authorList>
            <person name="Li B."/>
            <person name="Cai M."/>
            <person name="Nie G."/>
            <person name="Li W."/>
        </authorList>
    </citation>
    <scope>NUCLEOTIDE SEQUENCE</scope>
    <source>
        <strain evidence="15">XJ19-45</strain>
    </source>
</reference>
<dbReference type="GO" id="GO:0003941">
    <property type="term" value="F:L-serine ammonia-lyase activity"/>
    <property type="evidence" value="ECO:0007669"/>
    <property type="project" value="TreeGrafter"/>
</dbReference>
<evidence type="ECO:0000256" key="3">
    <source>
        <dbReference type="ARBA" id="ARBA00004810"/>
    </source>
</evidence>
<dbReference type="Gene3D" id="3.40.1020.10">
    <property type="entry name" value="Biosynthetic Threonine Deaminase, Domain 3"/>
    <property type="match status" value="1"/>
</dbReference>
<dbReference type="GO" id="GO:0006565">
    <property type="term" value="P:L-serine catabolic process"/>
    <property type="evidence" value="ECO:0007669"/>
    <property type="project" value="TreeGrafter"/>
</dbReference>
<gene>
    <name evidence="13 15" type="primary">ilvA</name>
    <name evidence="15" type="ORF">NF348_13765</name>
</gene>
<comment type="cofactor">
    <cofactor evidence="2 13">
        <name>pyridoxal 5'-phosphate</name>
        <dbReference type="ChEBI" id="CHEBI:597326"/>
    </cofactor>
</comment>
<keyword evidence="16" id="KW-1185">Reference proteome</keyword>
<evidence type="ECO:0000256" key="10">
    <source>
        <dbReference type="ARBA" id="ARBA00023239"/>
    </source>
</evidence>